<evidence type="ECO:0000313" key="2">
    <source>
        <dbReference type="Proteomes" id="UP000007266"/>
    </source>
</evidence>
<dbReference type="Proteomes" id="UP000007266">
    <property type="component" value="Linkage group 1"/>
</dbReference>
<reference evidence="1 2" key="1">
    <citation type="journal article" date="2008" name="Nature">
        <title>The genome of the model beetle and pest Tribolium castaneum.</title>
        <authorList>
            <consortium name="Tribolium Genome Sequencing Consortium"/>
            <person name="Richards S."/>
            <person name="Gibbs R.A."/>
            <person name="Weinstock G.M."/>
            <person name="Brown S.J."/>
            <person name="Denell R."/>
            <person name="Beeman R.W."/>
            <person name="Gibbs R."/>
            <person name="Beeman R.W."/>
            <person name="Brown S.J."/>
            <person name="Bucher G."/>
            <person name="Friedrich M."/>
            <person name="Grimmelikhuijzen C.J."/>
            <person name="Klingler M."/>
            <person name="Lorenzen M."/>
            <person name="Richards S."/>
            <person name="Roth S."/>
            <person name="Schroder R."/>
            <person name="Tautz D."/>
            <person name="Zdobnov E.M."/>
            <person name="Muzny D."/>
            <person name="Gibbs R.A."/>
            <person name="Weinstock G.M."/>
            <person name="Attaway T."/>
            <person name="Bell S."/>
            <person name="Buhay C.J."/>
            <person name="Chandrabose M.N."/>
            <person name="Chavez D."/>
            <person name="Clerk-Blankenburg K.P."/>
            <person name="Cree A."/>
            <person name="Dao M."/>
            <person name="Davis C."/>
            <person name="Chacko J."/>
            <person name="Dinh H."/>
            <person name="Dugan-Rocha S."/>
            <person name="Fowler G."/>
            <person name="Garner T.T."/>
            <person name="Garnes J."/>
            <person name="Gnirke A."/>
            <person name="Hawes A."/>
            <person name="Hernandez J."/>
            <person name="Hines S."/>
            <person name="Holder M."/>
            <person name="Hume J."/>
            <person name="Jhangiani S.N."/>
            <person name="Joshi V."/>
            <person name="Khan Z.M."/>
            <person name="Jackson L."/>
            <person name="Kovar C."/>
            <person name="Kowis A."/>
            <person name="Lee S."/>
            <person name="Lewis L.R."/>
            <person name="Margolis J."/>
            <person name="Morgan M."/>
            <person name="Nazareth L.V."/>
            <person name="Nguyen N."/>
            <person name="Okwuonu G."/>
            <person name="Parker D."/>
            <person name="Richards S."/>
            <person name="Ruiz S.J."/>
            <person name="Santibanez J."/>
            <person name="Savard J."/>
            <person name="Scherer S.E."/>
            <person name="Schneider B."/>
            <person name="Sodergren E."/>
            <person name="Tautz D."/>
            <person name="Vattahil S."/>
            <person name="Villasana D."/>
            <person name="White C.S."/>
            <person name="Wright R."/>
            <person name="Park Y."/>
            <person name="Beeman R.W."/>
            <person name="Lord J."/>
            <person name="Oppert B."/>
            <person name="Lorenzen M."/>
            <person name="Brown S."/>
            <person name="Wang L."/>
            <person name="Savard J."/>
            <person name="Tautz D."/>
            <person name="Richards S."/>
            <person name="Weinstock G."/>
            <person name="Gibbs R.A."/>
            <person name="Liu Y."/>
            <person name="Worley K."/>
            <person name="Weinstock G."/>
            <person name="Elsik C.G."/>
            <person name="Reese J.T."/>
            <person name="Elhaik E."/>
            <person name="Landan G."/>
            <person name="Graur D."/>
            <person name="Arensburger P."/>
            <person name="Atkinson P."/>
            <person name="Beeman R.W."/>
            <person name="Beidler J."/>
            <person name="Brown S.J."/>
            <person name="Demuth J.P."/>
            <person name="Drury D.W."/>
            <person name="Du Y.Z."/>
            <person name="Fujiwara H."/>
            <person name="Lorenzen M."/>
            <person name="Maselli V."/>
            <person name="Osanai M."/>
            <person name="Park Y."/>
            <person name="Robertson H.M."/>
            <person name="Tu Z."/>
            <person name="Wang J.J."/>
            <person name="Wang S."/>
            <person name="Richards S."/>
            <person name="Song H."/>
            <person name="Zhang L."/>
            <person name="Sodergren E."/>
            <person name="Werner D."/>
            <person name="Stanke M."/>
            <person name="Morgenstern B."/>
            <person name="Solovyev V."/>
            <person name="Kosarev P."/>
            <person name="Brown G."/>
            <person name="Chen H.C."/>
            <person name="Ermolaeva O."/>
            <person name="Hlavina W."/>
            <person name="Kapustin Y."/>
            <person name="Kiryutin B."/>
            <person name="Kitts P."/>
            <person name="Maglott D."/>
            <person name="Pruitt K."/>
            <person name="Sapojnikov V."/>
            <person name="Souvorov A."/>
            <person name="Mackey A.J."/>
            <person name="Waterhouse R.M."/>
            <person name="Wyder S."/>
            <person name="Zdobnov E.M."/>
            <person name="Zdobnov E.M."/>
            <person name="Wyder S."/>
            <person name="Kriventseva E.V."/>
            <person name="Kadowaki T."/>
            <person name="Bork P."/>
            <person name="Aranda M."/>
            <person name="Bao R."/>
            <person name="Beermann A."/>
            <person name="Berns N."/>
            <person name="Bolognesi R."/>
            <person name="Bonneton F."/>
            <person name="Bopp D."/>
            <person name="Brown S.J."/>
            <person name="Bucher G."/>
            <person name="Butts T."/>
            <person name="Chaumot A."/>
            <person name="Denell R.E."/>
            <person name="Ferrier D.E."/>
            <person name="Friedrich M."/>
            <person name="Gordon C.M."/>
            <person name="Jindra M."/>
            <person name="Klingler M."/>
            <person name="Lan Q."/>
            <person name="Lattorff H.M."/>
            <person name="Laudet V."/>
            <person name="von Levetsow C."/>
            <person name="Liu Z."/>
            <person name="Lutz R."/>
            <person name="Lynch J.A."/>
            <person name="da Fonseca R.N."/>
            <person name="Posnien N."/>
            <person name="Reuter R."/>
            <person name="Roth S."/>
            <person name="Savard J."/>
            <person name="Schinko J.B."/>
            <person name="Schmitt C."/>
            <person name="Schoppmeier M."/>
            <person name="Schroder R."/>
            <person name="Shippy T.D."/>
            <person name="Simonnet F."/>
            <person name="Marques-Souza H."/>
            <person name="Tautz D."/>
            <person name="Tomoyasu Y."/>
            <person name="Trauner J."/>
            <person name="Van der Zee M."/>
            <person name="Vervoort M."/>
            <person name="Wittkopp N."/>
            <person name="Wimmer E.A."/>
            <person name="Yang X."/>
            <person name="Jones A.K."/>
            <person name="Sattelle D.B."/>
            <person name="Ebert P.R."/>
            <person name="Nelson D."/>
            <person name="Scott J.G."/>
            <person name="Beeman R.W."/>
            <person name="Muthukrishnan S."/>
            <person name="Kramer K.J."/>
            <person name="Arakane Y."/>
            <person name="Beeman R.W."/>
            <person name="Zhu Q."/>
            <person name="Hogenkamp D."/>
            <person name="Dixit R."/>
            <person name="Oppert B."/>
            <person name="Jiang H."/>
            <person name="Zou Z."/>
            <person name="Marshall J."/>
            <person name="Elpidina E."/>
            <person name="Vinokurov K."/>
            <person name="Oppert C."/>
            <person name="Zou Z."/>
            <person name="Evans J."/>
            <person name="Lu Z."/>
            <person name="Zhao P."/>
            <person name="Sumathipala N."/>
            <person name="Altincicek B."/>
            <person name="Vilcinskas A."/>
            <person name="Williams M."/>
            <person name="Hultmark D."/>
            <person name="Hetru C."/>
            <person name="Jiang H."/>
            <person name="Grimmelikhuijzen C.J."/>
            <person name="Hauser F."/>
            <person name="Cazzamali G."/>
            <person name="Williamson M."/>
            <person name="Park Y."/>
            <person name="Li B."/>
            <person name="Tanaka Y."/>
            <person name="Predel R."/>
            <person name="Neupert S."/>
            <person name="Schachtner J."/>
            <person name="Verleyen P."/>
            <person name="Raible F."/>
            <person name="Bork P."/>
            <person name="Friedrich M."/>
            <person name="Walden K.K."/>
            <person name="Robertson H.M."/>
            <person name="Angeli S."/>
            <person name="Foret S."/>
            <person name="Bucher G."/>
            <person name="Schuetz S."/>
            <person name="Maleszka R."/>
            <person name="Wimmer E.A."/>
            <person name="Beeman R.W."/>
            <person name="Lorenzen M."/>
            <person name="Tomoyasu Y."/>
            <person name="Miller S.C."/>
            <person name="Grossmann D."/>
            <person name="Bucher G."/>
        </authorList>
    </citation>
    <scope>NUCLEOTIDE SEQUENCE [LARGE SCALE GENOMIC DNA]</scope>
    <source>
        <strain evidence="1 2">Georgia GA2</strain>
    </source>
</reference>
<protein>
    <submittedName>
        <fullName evidence="1">Uncharacterized protein</fullName>
    </submittedName>
</protein>
<name>D6W7X4_TRICA</name>
<keyword evidence="2" id="KW-1185">Reference proteome</keyword>
<gene>
    <name evidence="1" type="primary">GLEAN_04754</name>
    <name evidence="1" type="ORF">TcasGA2_TC004754</name>
</gene>
<evidence type="ECO:0000313" key="1">
    <source>
        <dbReference type="EMBL" id="EFA11150.1"/>
    </source>
</evidence>
<reference evidence="1 2" key="2">
    <citation type="journal article" date="2010" name="Nucleic Acids Res.">
        <title>BeetleBase in 2010: revisions to provide comprehensive genomic information for Tribolium castaneum.</title>
        <authorList>
            <person name="Kim H.S."/>
            <person name="Murphy T."/>
            <person name="Xia J."/>
            <person name="Caragea D."/>
            <person name="Park Y."/>
            <person name="Beeman R.W."/>
            <person name="Lorenzen M.D."/>
            <person name="Butcher S."/>
            <person name="Manak J.R."/>
            <person name="Brown S.J."/>
        </authorList>
    </citation>
    <scope>GENOME REANNOTATION</scope>
    <source>
        <strain evidence="1 2">Georgia GA2</strain>
    </source>
</reference>
<sequence length="171" mass="20038">MTETPQLTYCDEEIEDILLLCYANYFGRYKQKHAPALVEIPNNTLIEHYFTHLQFKAGKKSKYKFYFRNGKMPPVPATFDMQGPRKIFQNRYVNLQKWKTLHNLTGADGPEHPIEALLATRERNLRVLSIANFFYFTNTIPTLNEIHEALEAYTKSKNRPIAKNASLFYLE</sequence>
<dbReference type="EMBL" id="KQ971307">
    <property type="protein sequence ID" value="EFA11150.1"/>
    <property type="molecule type" value="Genomic_DNA"/>
</dbReference>
<organism evidence="1 2">
    <name type="scientific">Tribolium castaneum</name>
    <name type="common">Red flour beetle</name>
    <dbReference type="NCBI Taxonomy" id="7070"/>
    <lineage>
        <taxon>Eukaryota</taxon>
        <taxon>Metazoa</taxon>
        <taxon>Ecdysozoa</taxon>
        <taxon>Arthropoda</taxon>
        <taxon>Hexapoda</taxon>
        <taxon>Insecta</taxon>
        <taxon>Pterygota</taxon>
        <taxon>Neoptera</taxon>
        <taxon>Endopterygota</taxon>
        <taxon>Coleoptera</taxon>
        <taxon>Polyphaga</taxon>
        <taxon>Cucujiformia</taxon>
        <taxon>Tenebrionidae</taxon>
        <taxon>Tenebrionidae incertae sedis</taxon>
        <taxon>Tribolium</taxon>
    </lineage>
</organism>
<dbReference type="HOGENOM" id="CLU_1564927_0_0_1"/>
<dbReference type="InParanoid" id="D6W7X4"/>
<proteinExistence type="predicted"/>
<dbReference type="AlphaFoldDB" id="D6W7X4"/>
<accession>D6W7X4</accession>